<evidence type="ECO:0000313" key="3">
    <source>
        <dbReference type="Proteomes" id="UP000000768"/>
    </source>
</evidence>
<dbReference type="Gramene" id="OQU82348">
    <property type="protein sequence ID" value="OQU82348"/>
    <property type="gene ID" value="SORBI_3006G218850"/>
</dbReference>
<evidence type="ECO:0000313" key="2">
    <source>
        <dbReference type="EMBL" id="OQU82348.1"/>
    </source>
</evidence>
<dbReference type="EMBL" id="CM000765">
    <property type="protein sequence ID" value="OQU82348.1"/>
    <property type="molecule type" value="Genomic_DNA"/>
</dbReference>
<dbReference type="Proteomes" id="UP000000768">
    <property type="component" value="Chromosome 6"/>
</dbReference>
<protein>
    <submittedName>
        <fullName evidence="2">Uncharacterized protein</fullName>
    </submittedName>
</protein>
<accession>A0A1Z5RF28</accession>
<dbReference type="AlphaFoldDB" id="A0A1Z5RF28"/>
<name>A0A1Z5RF28_SORBI</name>
<evidence type="ECO:0000256" key="1">
    <source>
        <dbReference type="SAM" id="MobiDB-lite"/>
    </source>
</evidence>
<dbReference type="InParanoid" id="A0A1Z5RF28"/>
<gene>
    <name evidence="2" type="ORF">SORBI_3006G218850</name>
</gene>
<reference evidence="2 3" key="1">
    <citation type="journal article" date="2009" name="Nature">
        <title>The Sorghum bicolor genome and the diversification of grasses.</title>
        <authorList>
            <person name="Paterson A.H."/>
            <person name="Bowers J.E."/>
            <person name="Bruggmann R."/>
            <person name="Dubchak I."/>
            <person name="Grimwood J."/>
            <person name="Gundlach H."/>
            <person name="Haberer G."/>
            <person name="Hellsten U."/>
            <person name="Mitros T."/>
            <person name="Poliakov A."/>
            <person name="Schmutz J."/>
            <person name="Spannagl M."/>
            <person name="Tang H."/>
            <person name="Wang X."/>
            <person name="Wicker T."/>
            <person name="Bharti A.K."/>
            <person name="Chapman J."/>
            <person name="Feltus F.A."/>
            <person name="Gowik U."/>
            <person name="Grigoriev I.V."/>
            <person name="Lyons E."/>
            <person name="Maher C.A."/>
            <person name="Martis M."/>
            <person name="Narechania A."/>
            <person name="Otillar R.P."/>
            <person name="Penning B.W."/>
            <person name="Salamov A.A."/>
            <person name="Wang Y."/>
            <person name="Zhang L."/>
            <person name="Carpita N.C."/>
            <person name="Freeling M."/>
            <person name="Gingle A.R."/>
            <person name="Hash C.T."/>
            <person name="Keller B."/>
            <person name="Klein P."/>
            <person name="Kresovich S."/>
            <person name="McCann M.C."/>
            <person name="Ming R."/>
            <person name="Peterson D.G."/>
            <person name="Mehboob-ur-Rahman"/>
            <person name="Ware D."/>
            <person name="Westhoff P."/>
            <person name="Mayer K.F."/>
            <person name="Messing J."/>
            <person name="Rokhsar D.S."/>
        </authorList>
    </citation>
    <scope>NUCLEOTIDE SEQUENCE [LARGE SCALE GENOMIC DNA]</scope>
    <source>
        <strain evidence="3">cv. BTx623</strain>
    </source>
</reference>
<proteinExistence type="predicted"/>
<organism evidence="2 3">
    <name type="scientific">Sorghum bicolor</name>
    <name type="common">Sorghum</name>
    <name type="synonym">Sorghum vulgare</name>
    <dbReference type="NCBI Taxonomy" id="4558"/>
    <lineage>
        <taxon>Eukaryota</taxon>
        <taxon>Viridiplantae</taxon>
        <taxon>Streptophyta</taxon>
        <taxon>Embryophyta</taxon>
        <taxon>Tracheophyta</taxon>
        <taxon>Spermatophyta</taxon>
        <taxon>Magnoliopsida</taxon>
        <taxon>Liliopsida</taxon>
        <taxon>Poales</taxon>
        <taxon>Poaceae</taxon>
        <taxon>PACMAD clade</taxon>
        <taxon>Panicoideae</taxon>
        <taxon>Andropogonodae</taxon>
        <taxon>Andropogoneae</taxon>
        <taxon>Sorghinae</taxon>
        <taxon>Sorghum</taxon>
    </lineage>
</organism>
<reference evidence="3" key="2">
    <citation type="journal article" date="2018" name="Plant J.">
        <title>The Sorghum bicolor reference genome: improved assembly, gene annotations, a transcriptome atlas, and signatures of genome organization.</title>
        <authorList>
            <person name="McCormick R.F."/>
            <person name="Truong S.K."/>
            <person name="Sreedasyam A."/>
            <person name="Jenkins J."/>
            <person name="Shu S."/>
            <person name="Sims D."/>
            <person name="Kennedy M."/>
            <person name="Amirebrahimi M."/>
            <person name="Weers B.D."/>
            <person name="McKinley B."/>
            <person name="Mattison A."/>
            <person name="Morishige D.T."/>
            <person name="Grimwood J."/>
            <person name="Schmutz J."/>
            <person name="Mullet J.E."/>
        </authorList>
    </citation>
    <scope>NUCLEOTIDE SEQUENCE [LARGE SCALE GENOMIC DNA]</scope>
    <source>
        <strain evidence="3">cv. BTx623</strain>
    </source>
</reference>
<feature type="region of interest" description="Disordered" evidence="1">
    <location>
        <begin position="29"/>
        <end position="65"/>
    </location>
</feature>
<keyword evidence="3" id="KW-1185">Reference proteome</keyword>
<sequence length="89" mass="10107">MSLMRSLVGFTTTRGRVACRRARRANWLRLPTKPREPSKRTTSLRGRGPCRPDPVEDRIGSPRKPLAVPSFVSEVQNFRLMTDTVRSSP</sequence>